<protein>
    <submittedName>
        <fullName evidence="1">Gamma-glutamyl-gamma-aminobutyrate hydrolase family protein</fullName>
    </submittedName>
</protein>
<dbReference type="InterPro" id="IPR011697">
    <property type="entry name" value="Peptidase_C26"/>
</dbReference>
<dbReference type="EMBL" id="CP115450">
    <property type="protein sequence ID" value="WBP89801.1"/>
    <property type="molecule type" value="Genomic_DNA"/>
</dbReference>
<dbReference type="PANTHER" id="PTHR43235">
    <property type="entry name" value="GLUTAMINE AMIDOTRANSFERASE PB2B2.05-RELATED"/>
    <property type="match status" value="1"/>
</dbReference>
<gene>
    <name evidence="1" type="ORF">O1G21_30750</name>
</gene>
<keyword evidence="1" id="KW-0378">Hydrolase</keyword>
<dbReference type="RefSeq" id="WP_270148250.1">
    <property type="nucleotide sequence ID" value="NZ_CP115450.1"/>
</dbReference>
<dbReference type="CDD" id="cd01745">
    <property type="entry name" value="GATase1_2"/>
    <property type="match status" value="1"/>
</dbReference>
<dbReference type="SUPFAM" id="SSF52317">
    <property type="entry name" value="Class I glutamine amidotransferase-like"/>
    <property type="match status" value="1"/>
</dbReference>
<proteinExistence type="predicted"/>
<organism evidence="1 2">
    <name type="scientific">Kitasatospora cathayae</name>
    <dbReference type="NCBI Taxonomy" id="3004092"/>
    <lineage>
        <taxon>Bacteria</taxon>
        <taxon>Bacillati</taxon>
        <taxon>Actinomycetota</taxon>
        <taxon>Actinomycetes</taxon>
        <taxon>Kitasatosporales</taxon>
        <taxon>Streptomycetaceae</taxon>
        <taxon>Kitasatospora</taxon>
    </lineage>
</organism>
<dbReference type="PROSITE" id="PS51273">
    <property type="entry name" value="GATASE_TYPE_1"/>
    <property type="match status" value="1"/>
</dbReference>
<sequence length="252" mass="26474">MDRRPFIGVSTYLVDASWSDWRDRRVALVPERYTAYVQDSGGIAVLLPPDAPERAPEVLARLDALVIVGGPDIDPAYYGEPAHPLTEVDSPQRDAWEVALLRGALAAGMPVLGICRGMQILNVVCGGTLVQHLPDVVDVDVHGGSPGRYGTHLVRPVPGTLVGGLLPESELEVPTFHHQAVGRLGTGLRVGALAPDGTVEAVEGPGFTVGVQWHPEQGDDLRVMRALVQAATAAALDAVSLDAASLDAVALG</sequence>
<evidence type="ECO:0000313" key="1">
    <source>
        <dbReference type="EMBL" id="WBP89801.1"/>
    </source>
</evidence>
<keyword evidence="2" id="KW-1185">Reference proteome</keyword>
<dbReference type="InterPro" id="IPR044668">
    <property type="entry name" value="PuuD-like"/>
</dbReference>
<dbReference type="InterPro" id="IPR029062">
    <property type="entry name" value="Class_I_gatase-like"/>
</dbReference>
<dbReference type="Pfam" id="PF07722">
    <property type="entry name" value="Peptidase_C26"/>
    <property type="match status" value="1"/>
</dbReference>
<dbReference type="Proteomes" id="UP001212821">
    <property type="component" value="Chromosome"/>
</dbReference>
<dbReference type="Gene3D" id="3.40.50.880">
    <property type="match status" value="1"/>
</dbReference>
<name>A0ABY7QB98_9ACTN</name>
<accession>A0ABY7QB98</accession>
<dbReference type="PANTHER" id="PTHR43235:SF1">
    <property type="entry name" value="GLUTAMINE AMIDOTRANSFERASE PB2B2.05-RELATED"/>
    <property type="match status" value="1"/>
</dbReference>
<evidence type="ECO:0000313" key="2">
    <source>
        <dbReference type="Proteomes" id="UP001212821"/>
    </source>
</evidence>
<reference evidence="2" key="1">
    <citation type="submission" date="2022-12" db="EMBL/GenBank/DDBJ databases">
        <authorList>
            <person name="Mo P."/>
        </authorList>
    </citation>
    <scope>NUCLEOTIDE SEQUENCE [LARGE SCALE GENOMIC DNA]</scope>
    <source>
        <strain evidence="2">HUAS 3-15</strain>
    </source>
</reference>
<dbReference type="GO" id="GO:0016787">
    <property type="term" value="F:hydrolase activity"/>
    <property type="evidence" value="ECO:0007669"/>
    <property type="project" value="UniProtKB-KW"/>
</dbReference>